<protein>
    <submittedName>
        <fullName evidence="1">Uncharacterized protein</fullName>
    </submittedName>
</protein>
<proteinExistence type="predicted"/>
<dbReference type="EMBL" id="AHCD03000035">
    <property type="protein sequence ID" value="KAF7786046.1"/>
    <property type="molecule type" value="Genomic_DNA"/>
</dbReference>
<gene>
    <name evidence="1" type="ORF">PRUB_a0487</name>
</gene>
<organism evidence="1 2">
    <name type="scientific">Pseudoalteromonas rubra</name>
    <dbReference type="NCBI Taxonomy" id="43658"/>
    <lineage>
        <taxon>Bacteria</taxon>
        <taxon>Pseudomonadati</taxon>
        <taxon>Pseudomonadota</taxon>
        <taxon>Gammaproteobacteria</taxon>
        <taxon>Alteromonadales</taxon>
        <taxon>Pseudoalteromonadaceae</taxon>
        <taxon>Pseudoalteromonas</taxon>
    </lineage>
</organism>
<comment type="caution">
    <text evidence="1">The sequence shown here is derived from an EMBL/GenBank/DDBJ whole genome shotgun (WGS) entry which is preliminary data.</text>
</comment>
<accession>A0A8T0C5P0</accession>
<evidence type="ECO:0000313" key="1">
    <source>
        <dbReference type="EMBL" id="KAF7786046.1"/>
    </source>
</evidence>
<name>A0A8T0C5P0_9GAMM</name>
<dbReference type="Proteomes" id="UP000016480">
    <property type="component" value="Unassembled WGS sequence"/>
</dbReference>
<dbReference type="AlphaFoldDB" id="A0A8T0C5P0"/>
<evidence type="ECO:0000313" key="2">
    <source>
        <dbReference type="Proteomes" id="UP000016480"/>
    </source>
</evidence>
<reference evidence="1 2" key="1">
    <citation type="journal article" date="2012" name="J. Bacteriol.">
        <title>Genome sequence of the cycloprodigiosin-producing bacterial strain Pseudoalteromonas rubra ATCC 29570(T).</title>
        <authorList>
            <person name="Xie B.B."/>
            <person name="Shu Y.L."/>
            <person name="Qin Q.L."/>
            <person name="Rong J.C."/>
            <person name="Zhang X.Y."/>
            <person name="Chen X.L."/>
            <person name="Zhou B.C."/>
            <person name="Zhang Y.Z."/>
        </authorList>
    </citation>
    <scope>NUCLEOTIDE SEQUENCE [LARGE SCALE GENOMIC DNA]</scope>
    <source>
        <strain evidence="1 2">DSM 6842</strain>
    </source>
</reference>
<sequence length="39" mass="4179">MKAPTDHTTNLKHLASQVLDNVNFESIKDVTDIVVIGGG</sequence>